<feature type="region of interest" description="Disordered" evidence="1">
    <location>
        <begin position="69"/>
        <end position="101"/>
    </location>
</feature>
<keyword evidence="3" id="KW-1185">Reference proteome</keyword>
<name>A0ABU8CXE1_9GAMM</name>
<reference evidence="2 3" key="1">
    <citation type="submission" date="2024-02" db="EMBL/GenBank/DDBJ databases">
        <title>Lysobacter Genome Sequencing and Mining.</title>
        <authorList>
            <person name="Bierman J."/>
            <person name="Walker M.C."/>
        </authorList>
    </citation>
    <scope>NUCLEOTIDE SEQUENCE [LARGE SCALE GENOMIC DNA]</scope>
    <source>
        <strain evidence="2 3">PB6250</strain>
    </source>
</reference>
<comment type="caution">
    <text evidence="2">The sequence shown here is derived from an EMBL/GenBank/DDBJ whole genome shotgun (WGS) entry which is preliminary data.</text>
</comment>
<gene>
    <name evidence="2" type="ORF">V2J18_00375</name>
</gene>
<proteinExistence type="predicted"/>
<protein>
    <submittedName>
        <fullName evidence="2">DUF3489 domain-containing protein</fullName>
    </submittedName>
</protein>
<evidence type="ECO:0000313" key="3">
    <source>
        <dbReference type="Proteomes" id="UP001387215"/>
    </source>
</evidence>
<dbReference type="RefSeq" id="WP_336130546.1">
    <property type="nucleotide sequence ID" value="NZ_JBANDL010000002.1"/>
</dbReference>
<evidence type="ECO:0000256" key="1">
    <source>
        <dbReference type="SAM" id="MobiDB-lite"/>
    </source>
</evidence>
<accession>A0ABU8CXE1</accession>
<dbReference type="EMBL" id="JBANDL010000002">
    <property type="protein sequence ID" value="MEI2453124.1"/>
    <property type="molecule type" value="Genomic_DNA"/>
</dbReference>
<organism evidence="2 3">
    <name type="scientific">Lysobacter firmicutimachus</name>
    <dbReference type="NCBI Taxonomy" id="1792846"/>
    <lineage>
        <taxon>Bacteria</taxon>
        <taxon>Pseudomonadati</taxon>
        <taxon>Pseudomonadota</taxon>
        <taxon>Gammaproteobacteria</taxon>
        <taxon>Lysobacterales</taxon>
        <taxon>Lysobacteraceae</taxon>
        <taxon>Lysobacter</taxon>
    </lineage>
</organism>
<sequence>MSRTELTDSQRGVLLLAITTEGRVEHFPENLQGGARTSVMRGLLRNELIEPHDAGYRLTDVGWKATGYEPPEPKAASAEAKADASEAMQPPPGRVAPMPTPAHRRNRLDLVVGLLSRPEGATIPQIMAATNWQAHSVRGFFAGTVRKKGYPLISTKEGKEGRVYRIQAGTEQHANGGAAE</sequence>
<feature type="compositionally biased region" description="Pro residues" evidence="1">
    <location>
        <begin position="89"/>
        <end position="100"/>
    </location>
</feature>
<dbReference type="Pfam" id="PF11994">
    <property type="entry name" value="DUF3489"/>
    <property type="match status" value="1"/>
</dbReference>
<dbReference type="Proteomes" id="UP001387215">
    <property type="component" value="Unassembled WGS sequence"/>
</dbReference>
<dbReference type="InterPro" id="IPR021880">
    <property type="entry name" value="DUF3489"/>
</dbReference>
<evidence type="ECO:0000313" key="2">
    <source>
        <dbReference type="EMBL" id="MEI2453124.1"/>
    </source>
</evidence>